<keyword evidence="6" id="KW-0547">Nucleotide-binding</keyword>
<dbReference type="EMBL" id="JAODUO010000815">
    <property type="protein sequence ID" value="KAK2174261.1"/>
    <property type="molecule type" value="Genomic_DNA"/>
</dbReference>
<keyword evidence="4" id="KW-0436">Ligase</keyword>
<organism evidence="9 10">
    <name type="scientific">Ridgeia piscesae</name>
    <name type="common">Tubeworm</name>
    <dbReference type="NCBI Taxonomy" id="27915"/>
    <lineage>
        <taxon>Eukaryota</taxon>
        <taxon>Metazoa</taxon>
        <taxon>Spiralia</taxon>
        <taxon>Lophotrochozoa</taxon>
        <taxon>Annelida</taxon>
        <taxon>Polychaeta</taxon>
        <taxon>Sedentaria</taxon>
        <taxon>Canalipalpata</taxon>
        <taxon>Sabellida</taxon>
        <taxon>Siboglinidae</taxon>
        <taxon>Ridgeia</taxon>
    </lineage>
</organism>
<dbReference type="Pfam" id="PF20979">
    <property type="entry name" value="Arginosuc_syn_C"/>
    <property type="match status" value="1"/>
</dbReference>
<dbReference type="InterPro" id="IPR001518">
    <property type="entry name" value="Arginosuc_synth"/>
</dbReference>
<dbReference type="EC" id="6.3.4.5" evidence="2"/>
<dbReference type="SUPFAM" id="SSF69864">
    <property type="entry name" value="Argininosuccinate synthetase, C-terminal domain"/>
    <property type="match status" value="1"/>
</dbReference>
<reference evidence="9" key="1">
    <citation type="journal article" date="2023" name="Mol. Biol. Evol.">
        <title>Third-Generation Sequencing Reveals the Adaptive Role of the Epigenome in Three Deep-Sea Polychaetes.</title>
        <authorList>
            <person name="Perez M."/>
            <person name="Aroh O."/>
            <person name="Sun Y."/>
            <person name="Lan Y."/>
            <person name="Juniper S.K."/>
            <person name="Young C.R."/>
            <person name="Angers B."/>
            <person name="Qian P.Y."/>
        </authorList>
    </citation>
    <scope>NUCLEOTIDE SEQUENCE</scope>
    <source>
        <strain evidence="9">R07B-5</strain>
    </source>
</reference>
<evidence type="ECO:0000256" key="2">
    <source>
        <dbReference type="ARBA" id="ARBA00012286"/>
    </source>
</evidence>
<evidence type="ECO:0000313" key="10">
    <source>
        <dbReference type="Proteomes" id="UP001209878"/>
    </source>
</evidence>
<dbReference type="Proteomes" id="UP001209878">
    <property type="component" value="Unassembled WGS sequence"/>
</dbReference>
<dbReference type="GO" id="GO:0005737">
    <property type="term" value="C:cytoplasm"/>
    <property type="evidence" value="ECO:0007669"/>
    <property type="project" value="TreeGrafter"/>
</dbReference>
<dbReference type="GO" id="GO:0006526">
    <property type="term" value="P:L-arginine biosynthetic process"/>
    <property type="evidence" value="ECO:0007669"/>
    <property type="project" value="UniProtKB-KW"/>
</dbReference>
<dbReference type="GO" id="GO:0000050">
    <property type="term" value="P:urea cycle"/>
    <property type="evidence" value="ECO:0007669"/>
    <property type="project" value="TreeGrafter"/>
</dbReference>
<gene>
    <name evidence="9" type="ORF">NP493_815g02000</name>
</gene>
<evidence type="ECO:0000256" key="1">
    <source>
        <dbReference type="ARBA" id="ARBA00004967"/>
    </source>
</evidence>
<evidence type="ECO:0000256" key="7">
    <source>
        <dbReference type="ARBA" id="ARBA00022840"/>
    </source>
</evidence>
<dbReference type="GO" id="GO:0005524">
    <property type="term" value="F:ATP binding"/>
    <property type="evidence" value="ECO:0007669"/>
    <property type="project" value="UniProtKB-KW"/>
</dbReference>
<feature type="domain" description="Arginosuccinate synthase C-terminal" evidence="8">
    <location>
        <begin position="1"/>
        <end position="127"/>
    </location>
</feature>
<name>A0AAD9KMY8_RIDPI</name>
<evidence type="ECO:0000256" key="4">
    <source>
        <dbReference type="ARBA" id="ARBA00022598"/>
    </source>
</evidence>
<evidence type="ECO:0000256" key="5">
    <source>
        <dbReference type="ARBA" id="ARBA00022605"/>
    </source>
</evidence>
<keyword evidence="7" id="KW-0067">ATP-binding</keyword>
<dbReference type="AlphaFoldDB" id="A0AAD9KMY8"/>
<sequence>MKSRGIYETPGGTILYQAHMDIEVFTMDRELLRVKQKLADEFAEQVYRGLWESPECQFTRFCIGKSQENVEGTVTLSLYKGGVYILGRKSPFSLYNQDLVSMDVQGDYNPVDAGGFIKVNALRLKEYRRVLEMKGKGDAC</sequence>
<dbReference type="GO" id="GO:0000053">
    <property type="term" value="P:argininosuccinate metabolic process"/>
    <property type="evidence" value="ECO:0007669"/>
    <property type="project" value="TreeGrafter"/>
</dbReference>
<evidence type="ECO:0000256" key="3">
    <source>
        <dbReference type="ARBA" id="ARBA00022571"/>
    </source>
</evidence>
<evidence type="ECO:0000259" key="8">
    <source>
        <dbReference type="Pfam" id="PF20979"/>
    </source>
</evidence>
<evidence type="ECO:0000313" key="9">
    <source>
        <dbReference type="EMBL" id="KAK2174261.1"/>
    </source>
</evidence>
<comment type="caution">
    <text evidence="9">The sequence shown here is derived from an EMBL/GenBank/DDBJ whole genome shotgun (WGS) entry which is preliminary data.</text>
</comment>
<dbReference type="InterPro" id="IPR048268">
    <property type="entry name" value="Arginosuc_syn_C"/>
</dbReference>
<protein>
    <recommendedName>
        <fullName evidence="2">argininosuccinate synthase</fullName>
        <ecNumber evidence="2">6.3.4.5</ecNumber>
    </recommendedName>
</protein>
<accession>A0AAD9KMY8</accession>
<dbReference type="GO" id="GO:0004055">
    <property type="term" value="F:argininosuccinate synthase activity"/>
    <property type="evidence" value="ECO:0007669"/>
    <property type="project" value="UniProtKB-EC"/>
</dbReference>
<keyword evidence="10" id="KW-1185">Reference proteome</keyword>
<dbReference type="InterPro" id="IPR024074">
    <property type="entry name" value="AS_cat/multimer_dom_body"/>
</dbReference>
<evidence type="ECO:0000256" key="6">
    <source>
        <dbReference type="ARBA" id="ARBA00022741"/>
    </source>
</evidence>
<dbReference type="Gene3D" id="1.20.5.470">
    <property type="entry name" value="Single helix bin"/>
    <property type="match status" value="1"/>
</dbReference>
<proteinExistence type="predicted"/>
<dbReference type="Gene3D" id="3.90.1260.10">
    <property type="entry name" value="Argininosuccinate synthetase, chain A, domain 2"/>
    <property type="match status" value="1"/>
</dbReference>
<dbReference type="PANTHER" id="PTHR11587:SF2">
    <property type="entry name" value="ARGININOSUCCINATE SYNTHASE"/>
    <property type="match status" value="1"/>
</dbReference>
<keyword evidence="5" id="KW-0028">Amino-acid biosynthesis</keyword>
<comment type="pathway">
    <text evidence="1">Amino-acid biosynthesis; L-arginine biosynthesis; L-arginine from L-ornithine and carbamoyl phosphate: step 2/3.</text>
</comment>
<keyword evidence="3" id="KW-0055">Arginine biosynthesis</keyword>
<dbReference type="PANTHER" id="PTHR11587">
    <property type="entry name" value="ARGININOSUCCINATE SYNTHASE"/>
    <property type="match status" value="1"/>
</dbReference>